<proteinExistence type="predicted"/>
<protein>
    <submittedName>
        <fullName evidence="2">Uncharacterized protein</fullName>
    </submittedName>
</protein>
<organism evidence="2">
    <name type="scientific">Timema poppense</name>
    <name type="common">Walking stick</name>
    <dbReference type="NCBI Taxonomy" id="170557"/>
    <lineage>
        <taxon>Eukaryota</taxon>
        <taxon>Metazoa</taxon>
        <taxon>Ecdysozoa</taxon>
        <taxon>Arthropoda</taxon>
        <taxon>Hexapoda</taxon>
        <taxon>Insecta</taxon>
        <taxon>Pterygota</taxon>
        <taxon>Neoptera</taxon>
        <taxon>Polyneoptera</taxon>
        <taxon>Phasmatodea</taxon>
        <taxon>Timematodea</taxon>
        <taxon>Timematoidea</taxon>
        <taxon>Timematidae</taxon>
        <taxon>Timema</taxon>
    </lineage>
</organism>
<feature type="region of interest" description="Disordered" evidence="1">
    <location>
        <begin position="20"/>
        <end position="41"/>
    </location>
</feature>
<dbReference type="EMBL" id="OD003781">
    <property type="protein sequence ID" value="CAD7408595.1"/>
    <property type="molecule type" value="Genomic_DNA"/>
</dbReference>
<evidence type="ECO:0000313" key="2">
    <source>
        <dbReference type="EMBL" id="CAD7408595.1"/>
    </source>
</evidence>
<gene>
    <name evidence="2" type="ORF">TPSB3V08_LOCUS6436</name>
</gene>
<name>A0A7R9H761_TIMPO</name>
<evidence type="ECO:0000256" key="1">
    <source>
        <dbReference type="SAM" id="MobiDB-lite"/>
    </source>
</evidence>
<reference evidence="2" key="1">
    <citation type="submission" date="2020-11" db="EMBL/GenBank/DDBJ databases">
        <authorList>
            <person name="Tran Van P."/>
        </authorList>
    </citation>
    <scope>NUCLEOTIDE SEQUENCE</scope>
</reference>
<accession>A0A7R9H761</accession>
<sequence length="177" mass="19540">MENFRLGIGKVELEGVNPHLRGGRVENHLGKATPSSPERDLNLDLPVLSSRAQHDKRRCNSPSLPGLDAMASRKGDPQANDCWCTLSLFNQSILPRVHVVHAVTGLLSELSILAAPGLPLVHRQRFQPSPLLGRSERISPCLPLVHFSPVCWSLVRIRVTMGRVNPVEELYPANPLM</sequence>
<dbReference type="AlphaFoldDB" id="A0A7R9H761"/>